<dbReference type="InterPro" id="IPR007219">
    <property type="entry name" value="XnlR_reg_dom"/>
</dbReference>
<proteinExistence type="predicted"/>
<dbReference type="GO" id="GO:0008270">
    <property type="term" value="F:zinc ion binding"/>
    <property type="evidence" value="ECO:0007669"/>
    <property type="project" value="InterPro"/>
</dbReference>
<dbReference type="Proteomes" id="UP000777438">
    <property type="component" value="Unassembled WGS sequence"/>
</dbReference>
<feature type="domain" description="Xylanolytic transcriptional activator regulatory" evidence="2">
    <location>
        <begin position="41"/>
        <end position="236"/>
    </location>
</feature>
<dbReference type="PANTHER" id="PTHR47425:SF2">
    <property type="entry name" value="FARB-RELATED"/>
    <property type="match status" value="1"/>
</dbReference>
<name>A0A9P9AKC9_9HYPO</name>
<evidence type="ECO:0000256" key="1">
    <source>
        <dbReference type="ARBA" id="ARBA00023242"/>
    </source>
</evidence>
<evidence type="ECO:0000313" key="4">
    <source>
        <dbReference type="Proteomes" id="UP000777438"/>
    </source>
</evidence>
<keyword evidence="4" id="KW-1185">Reference proteome</keyword>
<dbReference type="OrthoDB" id="4451586at2759"/>
<evidence type="ECO:0000313" key="3">
    <source>
        <dbReference type="EMBL" id="KAH6880659.1"/>
    </source>
</evidence>
<dbReference type="PANTHER" id="PTHR47425">
    <property type="entry name" value="FARB-RELATED"/>
    <property type="match status" value="1"/>
</dbReference>
<dbReference type="AlphaFoldDB" id="A0A9P9AKC9"/>
<dbReference type="InterPro" id="IPR052761">
    <property type="entry name" value="Fungal_Detox/Toxin_TFs"/>
</dbReference>
<dbReference type="CDD" id="cd12148">
    <property type="entry name" value="fungal_TF_MHR"/>
    <property type="match status" value="1"/>
</dbReference>
<accession>A0A9P9AKC9</accession>
<sequence length="565" mass="64303">MCDVNNIRDPIQSTLVPDDIDYLLATGALILPTISLEKALLHAYVNYVHPSMPLLDLHHFLVVLDRRNSSLGHISLLLYQAVMFAATAFVDGEALHEAGYPIRKKARKDYFQKARLLYEFDYDLLLMTYWQEAPNEQKDMWHWLGLQHDPSNMGLPIREQNLRKRIWWCCVMRDRLIALGMRLSTQIGNEEFDVRMLQESDFEFATSPEDNVTIPAEYTYLLDTARQQELAALCISKAQLCIHIGSMLLAQYSLLRPNQAQAEATADINMRLYPRHLSDDWKSFQLVDAALLLWFRSLPLACQYRPLHSLTAKDGMGVVAVHRTLLHMLYHATTAALHRPRLLRVSSTHAPMMSSQTQEQSRLRARDAALHITQMAVELCASDLDKYLPNAGVAVVMLAMAISLLEIKNHDQRVHDQGRSCFYTCLHILDRLRQIHPSADWATTFFKAALGKVEIDMETRLGTMIQRNHQSFGSVVNPILQVRADERPVNIIPTSKTHPAVFHESMVPNMLAPQPAKDLALDTEVTALHTAQVYEETGSLGLEVFEYGDIDWGVFMSLELDSYSQ</sequence>
<gene>
    <name evidence="3" type="ORF">B0T10DRAFT_540209</name>
</gene>
<dbReference type="GO" id="GO:0003677">
    <property type="term" value="F:DNA binding"/>
    <property type="evidence" value="ECO:0007669"/>
    <property type="project" value="InterPro"/>
</dbReference>
<dbReference type="GO" id="GO:0006351">
    <property type="term" value="P:DNA-templated transcription"/>
    <property type="evidence" value="ECO:0007669"/>
    <property type="project" value="InterPro"/>
</dbReference>
<keyword evidence="1" id="KW-0539">Nucleus</keyword>
<dbReference type="EMBL" id="JAGPYM010000025">
    <property type="protein sequence ID" value="KAH6880659.1"/>
    <property type="molecule type" value="Genomic_DNA"/>
</dbReference>
<comment type="caution">
    <text evidence="3">The sequence shown here is derived from an EMBL/GenBank/DDBJ whole genome shotgun (WGS) entry which is preliminary data.</text>
</comment>
<protein>
    <submittedName>
        <fullName evidence="3">Cutinase transcription factor 1 beta</fullName>
    </submittedName>
</protein>
<reference evidence="3 4" key="1">
    <citation type="journal article" date="2021" name="Nat. Commun.">
        <title>Genetic determinants of endophytism in the Arabidopsis root mycobiome.</title>
        <authorList>
            <person name="Mesny F."/>
            <person name="Miyauchi S."/>
            <person name="Thiergart T."/>
            <person name="Pickel B."/>
            <person name="Atanasova L."/>
            <person name="Karlsson M."/>
            <person name="Huettel B."/>
            <person name="Barry K.W."/>
            <person name="Haridas S."/>
            <person name="Chen C."/>
            <person name="Bauer D."/>
            <person name="Andreopoulos W."/>
            <person name="Pangilinan J."/>
            <person name="LaButti K."/>
            <person name="Riley R."/>
            <person name="Lipzen A."/>
            <person name="Clum A."/>
            <person name="Drula E."/>
            <person name="Henrissat B."/>
            <person name="Kohler A."/>
            <person name="Grigoriev I.V."/>
            <person name="Martin F.M."/>
            <person name="Hacquard S."/>
        </authorList>
    </citation>
    <scope>NUCLEOTIDE SEQUENCE [LARGE SCALE GENOMIC DNA]</scope>
    <source>
        <strain evidence="3 4">MPI-CAGE-CH-0241</strain>
    </source>
</reference>
<dbReference type="Pfam" id="PF04082">
    <property type="entry name" value="Fungal_trans"/>
    <property type="match status" value="1"/>
</dbReference>
<organism evidence="3 4">
    <name type="scientific">Thelonectria olida</name>
    <dbReference type="NCBI Taxonomy" id="1576542"/>
    <lineage>
        <taxon>Eukaryota</taxon>
        <taxon>Fungi</taxon>
        <taxon>Dikarya</taxon>
        <taxon>Ascomycota</taxon>
        <taxon>Pezizomycotina</taxon>
        <taxon>Sordariomycetes</taxon>
        <taxon>Hypocreomycetidae</taxon>
        <taxon>Hypocreales</taxon>
        <taxon>Nectriaceae</taxon>
        <taxon>Thelonectria</taxon>
    </lineage>
</organism>
<evidence type="ECO:0000259" key="2">
    <source>
        <dbReference type="Pfam" id="PF04082"/>
    </source>
</evidence>